<evidence type="ECO:0000313" key="2">
    <source>
        <dbReference type="EMBL" id="KAL1520765.1"/>
    </source>
</evidence>
<accession>A0AB34JIM3</accession>
<keyword evidence="1" id="KW-0812">Transmembrane</keyword>
<evidence type="ECO:0000313" key="3">
    <source>
        <dbReference type="Proteomes" id="UP001515480"/>
    </source>
</evidence>
<feature type="transmembrane region" description="Helical" evidence="1">
    <location>
        <begin position="95"/>
        <end position="119"/>
    </location>
</feature>
<keyword evidence="1" id="KW-0472">Membrane</keyword>
<feature type="transmembrane region" description="Helical" evidence="1">
    <location>
        <begin position="66"/>
        <end position="89"/>
    </location>
</feature>
<dbReference type="EMBL" id="JBGBPQ010000008">
    <property type="protein sequence ID" value="KAL1520765.1"/>
    <property type="molecule type" value="Genomic_DNA"/>
</dbReference>
<protein>
    <submittedName>
        <fullName evidence="2">Uncharacterized protein</fullName>
    </submittedName>
</protein>
<comment type="caution">
    <text evidence="2">The sequence shown here is derived from an EMBL/GenBank/DDBJ whole genome shotgun (WGS) entry which is preliminary data.</text>
</comment>
<dbReference type="Proteomes" id="UP001515480">
    <property type="component" value="Unassembled WGS sequence"/>
</dbReference>
<keyword evidence="3" id="KW-1185">Reference proteome</keyword>
<gene>
    <name evidence="2" type="ORF">AB1Y20_022331</name>
</gene>
<dbReference type="AlphaFoldDB" id="A0AB34JIM3"/>
<sequence>MLCCGSDRRGWGKLESAELKLPKLSNPFDPKPVASDNYLDNLENYIDAKYPVLDKCTDVVKPVLKLFVRLLCAVAPLYKFLFQAIYFFYTWAPKSLVKMVAGISLCFFGGQYLMSLAALEAWNNTGGKQTMENLKIVYEEARKMIEAQHPRLFQRSFIPPQEMVQGAVISSLKSVKDPRRLEMAIGGLWSSYLAVIATLKMQFARTIALALGIADNIKKPLTKVVSPPMKHLLGPDLEQWISTIVNSVVNIAALIFAWKVQEVVSAYYSALRGGRLFALGLFDLVVQNGIDRVLGPLAKCFDADNSYLDEVLGWTLAATGMYFQFASGFSVIPFPVDIVFLPLDGIEWLLRYQVTFGGATPTGHDGVPLSAAG</sequence>
<keyword evidence="1" id="KW-1133">Transmembrane helix</keyword>
<name>A0AB34JIM3_PRYPA</name>
<evidence type="ECO:0000256" key="1">
    <source>
        <dbReference type="SAM" id="Phobius"/>
    </source>
</evidence>
<reference evidence="2 3" key="1">
    <citation type="journal article" date="2024" name="Science">
        <title>Giant polyketide synthase enzymes in the biosynthesis of giant marine polyether toxins.</title>
        <authorList>
            <person name="Fallon T.R."/>
            <person name="Shende V.V."/>
            <person name="Wierzbicki I.H."/>
            <person name="Pendleton A.L."/>
            <person name="Watervoot N.F."/>
            <person name="Auber R.P."/>
            <person name="Gonzalez D.J."/>
            <person name="Wisecaver J.H."/>
            <person name="Moore B.S."/>
        </authorList>
    </citation>
    <scope>NUCLEOTIDE SEQUENCE [LARGE SCALE GENOMIC DNA]</scope>
    <source>
        <strain evidence="2 3">12B1</strain>
    </source>
</reference>
<organism evidence="2 3">
    <name type="scientific">Prymnesium parvum</name>
    <name type="common">Toxic golden alga</name>
    <dbReference type="NCBI Taxonomy" id="97485"/>
    <lineage>
        <taxon>Eukaryota</taxon>
        <taxon>Haptista</taxon>
        <taxon>Haptophyta</taxon>
        <taxon>Prymnesiophyceae</taxon>
        <taxon>Prymnesiales</taxon>
        <taxon>Prymnesiaceae</taxon>
        <taxon>Prymnesium</taxon>
    </lineage>
</organism>
<proteinExistence type="predicted"/>